<dbReference type="SUPFAM" id="SSF50022">
    <property type="entry name" value="ISP domain"/>
    <property type="match status" value="1"/>
</dbReference>
<evidence type="ECO:0000256" key="2">
    <source>
        <dbReference type="ARBA" id="ARBA00015816"/>
    </source>
</evidence>
<feature type="chain" id="PRO_5015837492" description="Cytochrome bc1 complex Rieske iron-sulfur subunit" evidence="10">
    <location>
        <begin position="43"/>
        <end position="158"/>
    </location>
</feature>
<keyword evidence="6" id="KW-0411">Iron-sulfur</keyword>
<dbReference type="RefSeq" id="WP_110500695.1">
    <property type="nucleotide sequence ID" value="NZ_QJVD01000008.1"/>
</dbReference>
<evidence type="ECO:0000256" key="10">
    <source>
        <dbReference type="SAM" id="SignalP"/>
    </source>
</evidence>
<dbReference type="GO" id="GO:0016705">
    <property type="term" value="F:oxidoreductase activity, acting on paired donors, with incorporation or reduction of molecular oxygen"/>
    <property type="evidence" value="ECO:0007669"/>
    <property type="project" value="UniProtKB-ARBA"/>
</dbReference>
<dbReference type="PRINTS" id="PR00162">
    <property type="entry name" value="RIESKE"/>
</dbReference>
<keyword evidence="10" id="KW-0732">Signal</keyword>
<dbReference type="GO" id="GO:0046872">
    <property type="term" value="F:metal ion binding"/>
    <property type="evidence" value="ECO:0007669"/>
    <property type="project" value="UniProtKB-KW"/>
</dbReference>
<proteinExistence type="predicted"/>
<dbReference type="EMBL" id="QJVD01000008">
    <property type="protein sequence ID" value="PYI67595.1"/>
    <property type="molecule type" value="Genomic_DNA"/>
</dbReference>
<evidence type="ECO:0000256" key="5">
    <source>
        <dbReference type="ARBA" id="ARBA00023004"/>
    </source>
</evidence>
<dbReference type="InterPro" id="IPR017941">
    <property type="entry name" value="Rieske_2Fe-2S"/>
</dbReference>
<evidence type="ECO:0000259" key="11">
    <source>
        <dbReference type="PROSITE" id="PS51296"/>
    </source>
</evidence>
<organism evidence="12 13">
    <name type="scientific">Arthrobacter livingstonensis</name>
    <dbReference type="NCBI Taxonomy" id="670078"/>
    <lineage>
        <taxon>Bacteria</taxon>
        <taxon>Bacillati</taxon>
        <taxon>Actinomycetota</taxon>
        <taxon>Actinomycetes</taxon>
        <taxon>Micrococcales</taxon>
        <taxon>Micrococcaceae</taxon>
        <taxon>Arthrobacter</taxon>
    </lineage>
</organism>
<evidence type="ECO:0000256" key="4">
    <source>
        <dbReference type="ARBA" id="ARBA00022723"/>
    </source>
</evidence>
<evidence type="ECO:0000256" key="8">
    <source>
        <dbReference type="ARBA" id="ARBA00029586"/>
    </source>
</evidence>
<feature type="signal peptide" evidence="10">
    <location>
        <begin position="1"/>
        <end position="42"/>
    </location>
</feature>
<accession>A0A2V5L7W7</accession>
<evidence type="ECO:0000256" key="7">
    <source>
        <dbReference type="ARBA" id="ARBA00023157"/>
    </source>
</evidence>
<keyword evidence="5" id="KW-0408">Iron</keyword>
<evidence type="ECO:0000256" key="9">
    <source>
        <dbReference type="ARBA" id="ARBA00034078"/>
    </source>
</evidence>
<gene>
    <name evidence="12" type="ORF">CVV68_09105</name>
</gene>
<evidence type="ECO:0000256" key="3">
    <source>
        <dbReference type="ARBA" id="ARBA00022714"/>
    </source>
</evidence>
<dbReference type="GO" id="GO:0004497">
    <property type="term" value="F:monooxygenase activity"/>
    <property type="evidence" value="ECO:0007669"/>
    <property type="project" value="UniProtKB-ARBA"/>
</dbReference>
<dbReference type="PANTHER" id="PTHR10134">
    <property type="entry name" value="CYTOCHROME B-C1 COMPLEX SUBUNIT RIESKE, MITOCHONDRIAL"/>
    <property type="match status" value="1"/>
</dbReference>
<dbReference type="AlphaFoldDB" id="A0A2V5L7W7"/>
<protein>
    <recommendedName>
        <fullName evidence="2">Cytochrome bc1 complex Rieske iron-sulfur subunit</fullName>
    </recommendedName>
    <alternativeName>
        <fullName evidence="8">Cytochrome bc1 reductase complex subunit QcrA</fullName>
    </alternativeName>
</protein>
<keyword evidence="13" id="KW-1185">Reference proteome</keyword>
<comment type="caution">
    <text evidence="12">The sequence shown here is derived from an EMBL/GenBank/DDBJ whole genome shotgun (WGS) entry which is preliminary data.</text>
</comment>
<reference evidence="12 13" key="1">
    <citation type="submission" date="2018-05" db="EMBL/GenBank/DDBJ databases">
        <title>Genetic diversity of glacier-inhabiting Cryobacterium bacteria in China and description of Cryobacterium mengkeensis sp. nov. and Arthrobacter glacialis sp. nov.</title>
        <authorList>
            <person name="Liu Q."/>
            <person name="Xin Y.-H."/>
        </authorList>
    </citation>
    <scope>NUCLEOTIDE SEQUENCE [LARGE SCALE GENOMIC DNA]</scope>
    <source>
        <strain evidence="12 13">LI2</strain>
    </source>
</reference>
<dbReference type="PROSITE" id="PS51318">
    <property type="entry name" value="TAT"/>
    <property type="match status" value="1"/>
</dbReference>
<dbReference type="InterPro" id="IPR006311">
    <property type="entry name" value="TAT_signal"/>
</dbReference>
<evidence type="ECO:0000313" key="13">
    <source>
        <dbReference type="Proteomes" id="UP000247832"/>
    </source>
</evidence>
<dbReference type="Pfam" id="PF00355">
    <property type="entry name" value="Rieske"/>
    <property type="match status" value="1"/>
</dbReference>
<dbReference type="Proteomes" id="UP000247832">
    <property type="component" value="Unassembled WGS sequence"/>
</dbReference>
<dbReference type="InterPro" id="IPR005805">
    <property type="entry name" value="Rieske_Fe-S_prot_C"/>
</dbReference>
<keyword evidence="7" id="KW-1015">Disulfide bond</keyword>
<sequence>MTRASSPVSSPVSSPSRRNVLRATTAVSGGACALALSGCVPAASPASKKVAAPQPIPTTGTPARVGKLADVAVGASAAGTANGVNVVVFRPDATTVLAYSDVCTHAGCQVAPDGADFKCPCHGSLFKGTDGTVVSGPAKKSLPRFAAAVDGEWITVSV</sequence>
<evidence type="ECO:0000256" key="1">
    <source>
        <dbReference type="ARBA" id="ARBA00002494"/>
    </source>
</evidence>
<dbReference type="OrthoDB" id="25106at2"/>
<dbReference type="InterPro" id="IPR014349">
    <property type="entry name" value="Rieske_Fe-S_prot"/>
</dbReference>
<keyword evidence="4" id="KW-0479">Metal-binding</keyword>
<evidence type="ECO:0000256" key="6">
    <source>
        <dbReference type="ARBA" id="ARBA00023014"/>
    </source>
</evidence>
<dbReference type="GO" id="GO:0051537">
    <property type="term" value="F:2 iron, 2 sulfur cluster binding"/>
    <property type="evidence" value="ECO:0007669"/>
    <property type="project" value="UniProtKB-KW"/>
</dbReference>
<comment type="cofactor">
    <cofactor evidence="9">
        <name>[2Fe-2S] cluster</name>
        <dbReference type="ChEBI" id="CHEBI:190135"/>
    </cofactor>
</comment>
<dbReference type="CDD" id="cd03467">
    <property type="entry name" value="Rieske"/>
    <property type="match status" value="1"/>
</dbReference>
<dbReference type="PROSITE" id="PS51296">
    <property type="entry name" value="RIESKE"/>
    <property type="match status" value="1"/>
</dbReference>
<dbReference type="InterPro" id="IPR036922">
    <property type="entry name" value="Rieske_2Fe-2S_sf"/>
</dbReference>
<name>A0A2V5L7W7_9MICC</name>
<dbReference type="GO" id="GO:0016020">
    <property type="term" value="C:membrane"/>
    <property type="evidence" value="ECO:0007669"/>
    <property type="project" value="InterPro"/>
</dbReference>
<dbReference type="Gene3D" id="2.102.10.10">
    <property type="entry name" value="Rieske [2Fe-2S] iron-sulphur domain"/>
    <property type="match status" value="1"/>
</dbReference>
<comment type="function">
    <text evidence="1">Iron-sulfur subunit of the cytochrome bc1 complex, an essential component of the respiratory electron transport chain required for ATP synthesis. The bc1 complex catalyzes the oxidation of menaquinol and the reduction of cytochrome c in the respiratory chain. The bc1 complex operates through a Q-cycle mechanism that couples electron transfer to generation of the proton gradient that drives ATP synthesis.</text>
</comment>
<keyword evidence="3" id="KW-0001">2Fe-2S</keyword>
<evidence type="ECO:0000313" key="12">
    <source>
        <dbReference type="EMBL" id="PYI67595.1"/>
    </source>
</evidence>
<feature type="domain" description="Rieske" evidence="11">
    <location>
        <begin position="63"/>
        <end position="156"/>
    </location>
</feature>